<evidence type="ECO:0000313" key="1">
    <source>
        <dbReference type="EMBL" id="QHS94832.1"/>
    </source>
</evidence>
<organism evidence="1">
    <name type="scientific">viral metagenome</name>
    <dbReference type="NCBI Taxonomy" id="1070528"/>
    <lineage>
        <taxon>unclassified sequences</taxon>
        <taxon>metagenomes</taxon>
        <taxon>organismal metagenomes</taxon>
    </lineage>
</organism>
<name>A0A6C0BS72_9ZZZZ</name>
<protein>
    <recommendedName>
        <fullName evidence="2">Nucleotide-diphospho-sugar transferase domain-containing protein</fullName>
    </recommendedName>
</protein>
<sequence length="253" mass="30509">MKLDCVLTSTNDNPLYIDFIPIFIKTWNKLYPDVDVKIILISNIIPDKFIEFKENIILFKPIDNVLTSFTSQFIRLLYPCILNYKNGILITDMDMMPMNNTYYTKNIIEYDNNNFIYYRDNFSFEYKQIAMCYNVATPTIWKDIFKINSVSDIINYIKKINNENTIKEGHNNTGWCIDQITLYNKVMEWNKKTNCFVRLNEQKTKFNRLHRDRFNIDDVNIRNDISTGKYSDYHCYRPMNKYYSINWEIYNLL</sequence>
<reference evidence="1" key="1">
    <citation type="journal article" date="2020" name="Nature">
        <title>Giant virus diversity and host interactions through global metagenomics.</title>
        <authorList>
            <person name="Schulz F."/>
            <person name="Roux S."/>
            <person name="Paez-Espino D."/>
            <person name="Jungbluth S."/>
            <person name="Walsh D.A."/>
            <person name="Denef V.J."/>
            <person name="McMahon K.D."/>
            <person name="Konstantinidis K.T."/>
            <person name="Eloe-Fadrosh E.A."/>
            <person name="Kyrpides N.C."/>
            <person name="Woyke T."/>
        </authorList>
    </citation>
    <scope>NUCLEOTIDE SEQUENCE</scope>
    <source>
        <strain evidence="1">GVMAG-M-3300018428-16</strain>
    </source>
</reference>
<dbReference type="AlphaFoldDB" id="A0A6C0BS72"/>
<proteinExistence type="predicted"/>
<evidence type="ECO:0008006" key="2">
    <source>
        <dbReference type="Google" id="ProtNLM"/>
    </source>
</evidence>
<accession>A0A6C0BS72</accession>
<dbReference type="EMBL" id="MN739233">
    <property type="protein sequence ID" value="QHS94832.1"/>
    <property type="molecule type" value="Genomic_DNA"/>
</dbReference>